<keyword evidence="2" id="KW-1185">Reference proteome</keyword>
<sequence length="69" mass="8046">MLHVCNMHLHEPRYTTQLYYCQVLWYARFVAAMLLLRCARLPVLLKISGSTMLNLSLLTSNVVSFDTHF</sequence>
<dbReference type="EMBL" id="CM042031">
    <property type="protein sequence ID" value="KAI3783950.1"/>
    <property type="molecule type" value="Genomic_DNA"/>
</dbReference>
<name>A0ACB9GLP5_9ASTR</name>
<comment type="caution">
    <text evidence="1">The sequence shown here is derived from an EMBL/GenBank/DDBJ whole genome shotgun (WGS) entry which is preliminary data.</text>
</comment>
<evidence type="ECO:0000313" key="1">
    <source>
        <dbReference type="EMBL" id="KAI3783950.1"/>
    </source>
</evidence>
<gene>
    <name evidence="1" type="ORF">L1987_43041</name>
</gene>
<organism evidence="1 2">
    <name type="scientific">Smallanthus sonchifolius</name>
    <dbReference type="NCBI Taxonomy" id="185202"/>
    <lineage>
        <taxon>Eukaryota</taxon>
        <taxon>Viridiplantae</taxon>
        <taxon>Streptophyta</taxon>
        <taxon>Embryophyta</taxon>
        <taxon>Tracheophyta</taxon>
        <taxon>Spermatophyta</taxon>
        <taxon>Magnoliopsida</taxon>
        <taxon>eudicotyledons</taxon>
        <taxon>Gunneridae</taxon>
        <taxon>Pentapetalae</taxon>
        <taxon>asterids</taxon>
        <taxon>campanulids</taxon>
        <taxon>Asterales</taxon>
        <taxon>Asteraceae</taxon>
        <taxon>Asteroideae</taxon>
        <taxon>Heliantheae alliance</taxon>
        <taxon>Millerieae</taxon>
        <taxon>Smallanthus</taxon>
    </lineage>
</organism>
<dbReference type="Proteomes" id="UP001056120">
    <property type="component" value="Linkage Group LG14"/>
</dbReference>
<proteinExistence type="predicted"/>
<reference evidence="1 2" key="2">
    <citation type="journal article" date="2022" name="Mol. Ecol. Resour.">
        <title>The genomes of chicory, endive, great burdock and yacon provide insights into Asteraceae paleo-polyploidization history and plant inulin production.</title>
        <authorList>
            <person name="Fan W."/>
            <person name="Wang S."/>
            <person name="Wang H."/>
            <person name="Wang A."/>
            <person name="Jiang F."/>
            <person name="Liu H."/>
            <person name="Zhao H."/>
            <person name="Xu D."/>
            <person name="Zhang Y."/>
        </authorList>
    </citation>
    <scope>NUCLEOTIDE SEQUENCE [LARGE SCALE GENOMIC DNA]</scope>
    <source>
        <strain evidence="2">cv. Yunnan</strain>
        <tissue evidence="1">Leaves</tissue>
    </source>
</reference>
<evidence type="ECO:0000313" key="2">
    <source>
        <dbReference type="Proteomes" id="UP001056120"/>
    </source>
</evidence>
<reference evidence="2" key="1">
    <citation type="journal article" date="2022" name="Mol. Ecol. Resour.">
        <title>The genomes of chicory, endive, great burdock and yacon provide insights into Asteraceae palaeo-polyploidization history and plant inulin production.</title>
        <authorList>
            <person name="Fan W."/>
            <person name="Wang S."/>
            <person name="Wang H."/>
            <person name="Wang A."/>
            <person name="Jiang F."/>
            <person name="Liu H."/>
            <person name="Zhao H."/>
            <person name="Xu D."/>
            <person name="Zhang Y."/>
        </authorList>
    </citation>
    <scope>NUCLEOTIDE SEQUENCE [LARGE SCALE GENOMIC DNA]</scope>
    <source>
        <strain evidence="2">cv. Yunnan</strain>
    </source>
</reference>
<protein>
    <submittedName>
        <fullName evidence="1">Uncharacterized protein</fullName>
    </submittedName>
</protein>
<accession>A0ACB9GLP5</accession>